<organism evidence="3 4">
    <name type="scientific">Linnemannia schmuckeri</name>
    <dbReference type="NCBI Taxonomy" id="64567"/>
    <lineage>
        <taxon>Eukaryota</taxon>
        <taxon>Fungi</taxon>
        <taxon>Fungi incertae sedis</taxon>
        <taxon>Mucoromycota</taxon>
        <taxon>Mortierellomycotina</taxon>
        <taxon>Mortierellomycetes</taxon>
        <taxon>Mortierellales</taxon>
        <taxon>Mortierellaceae</taxon>
        <taxon>Linnemannia</taxon>
    </lineage>
</organism>
<keyword evidence="3" id="KW-0472">Membrane</keyword>
<dbReference type="Proteomes" id="UP000748756">
    <property type="component" value="Unassembled WGS sequence"/>
</dbReference>
<evidence type="ECO:0000313" key="3">
    <source>
        <dbReference type="EMBL" id="KAF9149460.1"/>
    </source>
</evidence>
<feature type="compositionally biased region" description="Acidic residues" evidence="1">
    <location>
        <begin position="171"/>
        <end position="190"/>
    </location>
</feature>
<sequence length="349" mass="39449">MSLMERLLHPHYLVNAVLALSYPIHQIINHPDLLSTASIGAYSRYLLPAMALVTIKIRGAQSPEELVSVLSLYMKVFSLYGYWAASYEAVEFWGSDWSGHWRFVLYLLAWTVVFIALPQPPYQGPSKVIWLDSAQLTYLTTPSEKKSKGEGRANDQSNLKNRHSSAKIVELDEEDEALDDEEESEEEQDQDQDRRHHHHEHGEHCNHDHGDGLVHPRQKKTSDLDPSHYWIIAFNATWSSPCRYFEASHANCSIKYDRVNVKFAKIDMDLFADGEEIAERFKINLAATTLDLPTLILFKDGKALKQLPPKIATKVGGDVLGKVGWDRSVSSVEAAFELAKLGTGKESFV</sequence>
<feature type="compositionally biased region" description="Basic and acidic residues" evidence="1">
    <location>
        <begin position="143"/>
        <end position="153"/>
    </location>
</feature>
<dbReference type="SUPFAM" id="SSF52833">
    <property type="entry name" value="Thioredoxin-like"/>
    <property type="match status" value="1"/>
</dbReference>
<dbReference type="Gene3D" id="3.40.30.10">
    <property type="entry name" value="Glutaredoxin"/>
    <property type="match status" value="1"/>
</dbReference>
<feature type="domain" description="Thioredoxin" evidence="2">
    <location>
        <begin position="227"/>
        <end position="306"/>
    </location>
</feature>
<keyword evidence="4" id="KW-1185">Reference proteome</keyword>
<reference evidence="3" key="1">
    <citation type="journal article" date="2020" name="Fungal Divers.">
        <title>Resolving the Mortierellaceae phylogeny through synthesis of multi-gene phylogenetics and phylogenomics.</title>
        <authorList>
            <person name="Vandepol N."/>
            <person name="Liber J."/>
            <person name="Desiro A."/>
            <person name="Na H."/>
            <person name="Kennedy M."/>
            <person name="Barry K."/>
            <person name="Grigoriev I.V."/>
            <person name="Miller A.N."/>
            <person name="O'Donnell K."/>
            <person name="Stajich J.E."/>
            <person name="Bonito G."/>
        </authorList>
    </citation>
    <scope>NUCLEOTIDE SEQUENCE</scope>
    <source>
        <strain evidence="3">NRRL 6426</strain>
    </source>
</reference>
<evidence type="ECO:0000259" key="2">
    <source>
        <dbReference type="Pfam" id="PF00085"/>
    </source>
</evidence>
<feature type="compositionally biased region" description="Basic and acidic residues" evidence="1">
    <location>
        <begin position="200"/>
        <end position="220"/>
    </location>
</feature>
<feature type="region of interest" description="Disordered" evidence="1">
    <location>
        <begin position="142"/>
        <end position="220"/>
    </location>
</feature>
<dbReference type="InterPro" id="IPR013766">
    <property type="entry name" value="Thioredoxin_domain"/>
</dbReference>
<proteinExistence type="predicted"/>
<evidence type="ECO:0000313" key="4">
    <source>
        <dbReference type="Proteomes" id="UP000748756"/>
    </source>
</evidence>
<accession>A0A9P5RWW9</accession>
<name>A0A9P5RWW9_9FUNG</name>
<dbReference type="OrthoDB" id="20229at2759"/>
<gene>
    <name evidence="3" type="primary">TMX2</name>
    <name evidence="3" type="ORF">BG015_008752</name>
</gene>
<dbReference type="AlphaFoldDB" id="A0A9P5RWW9"/>
<evidence type="ECO:0000256" key="1">
    <source>
        <dbReference type="SAM" id="MobiDB-lite"/>
    </source>
</evidence>
<dbReference type="EMBL" id="JAAAUQ010000527">
    <property type="protein sequence ID" value="KAF9149460.1"/>
    <property type="molecule type" value="Genomic_DNA"/>
</dbReference>
<keyword evidence="3" id="KW-0812">Transmembrane</keyword>
<protein>
    <submittedName>
        <fullName evidence="3">Thioredoxin- transmembrane protein 2</fullName>
    </submittedName>
</protein>
<dbReference type="Pfam" id="PF00085">
    <property type="entry name" value="Thioredoxin"/>
    <property type="match status" value="1"/>
</dbReference>
<comment type="caution">
    <text evidence="3">The sequence shown here is derived from an EMBL/GenBank/DDBJ whole genome shotgun (WGS) entry which is preliminary data.</text>
</comment>
<dbReference type="InterPro" id="IPR036249">
    <property type="entry name" value="Thioredoxin-like_sf"/>
</dbReference>